<dbReference type="PANTHER" id="PTHR48043">
    <property type="entry name" value="EG:EG0003.4 PROTEIN-RELATED"/>
    <property type="match status" value="1"/>
</dbReference>
<dbReference type="Pfam" id="PF00201">
    <property type="entry name" value="UDPGT"/>
    <property type="match status" value="1"/>
</dbReference>
<dbReference type="CDD" id="cd03784">
    <property type="entry name" value="GT1_Gtf-like"/>
    <property type="match status" value="1"/>
</dbReference>
<keyword evidence="5" id="KW-1133">Transmembrane helix</keyword>
<evidence type="ECO:0000313" key="6">
    <source>
        <dbReference type="EMBL" id="KAF2881517.1"/>
    </source>
</evidence>
<keyword evidence="2 4" id="KW-0328">Glycosyltransferase</keyword>
<dbReference type="InterPro" id="IPR050271">
    <property type="entry name" value="UDP-glycosyltransferase"/>
</dbReference>
<evidence type="ECO:0000256" key="3">
    <source>
        <dbReference type="ARBA" id="ARBA00022679"/>
    </source>
</evidence>
<feature type="transmembrane region" description="Helical" evidence="5">
    <location>
        <begin position="467"/>
        <end position="494"/>
    </location>
</feature>
<organism evidence="6 7">
    <name type="scientific">Ignelater luminosus</name>
    <name type="common">Cucubano</name>
    <name type="synonym">Pyrophorus luminosus</name>
    <dbReference type="NCBI Taxonomy" id="2038154"/>
    <lineage>
        <taxon>Eukaryota</taxon>
        <taxon>Metazoa</taxon>
        <taxon>Ecdysozoa</taxon>
        <taxon>Arthropoda</taxon>
        <taxon>Hexapoda</taxon>
        <taxon>Insecta</taxon>
        <taxon>Pterygota</taxon>
        <taxon>Neoptera</taxon>
        <taxon>Endopterygota</taxon>
        <taxon>Coleoptera</taxon>
        <taxon>Polyphaga</taxon>
        <taxon>Elateriformia</taxon>
        <taxon>Elateroidea</taxon>
        <taxon>Elateridae</taxon>
        <taxon>Agrypninae</taxon>
        <taxon>Pyrophorini</taxon>
        <taxon>Ignelater</taxon>
    </lineage>
</organism>
<dbReference type="AlphaFoldDB" id="A0A8K0FYJ6"/>
<dbReference type="PROSITE" id="PS00375">
    <property type="entry name" value="UDPGT"/>
    <property type="match status" value="1"/>
</dbReference>
<evidence type="ECO:0000256" key="4">
    <source>
        <dbReference type="RuleBase" id="RU003718"/>
    </source>
</evidence>
<dbReference type="FunFam" id="3.40.50.2000:FF:000050">
    <property type="entry name" value="UDP-glucuronosyltransferase"/>
    <property type="match status" value="1"/>
</dbReference>
<evidence type="ECO:0000256" key="5">
    <source>
        <dbReference type="RuleBase" id="RU362059"/>
    </source>
</evidence>
<keyword evidence="3 4" id="KW-0808">Transferase</keyword>
<comment type="caution">
    <text evidence="6">The sequence shown here is derived from an EMBL/GenBank/DDBJ whole genome shotgun (WGS) entry which is preliminary data.</text>
</comment>
<dbReference type="SUPFAM" id="SSF53756">
    <property type="entry name" value="UDP-Glycosyltransferase/glycogen phosphorylase"/>
    <property type="match status" value="1"/>
</dbReference>
<evidence type="ECO:0000256" key="1">
    <source>
        <dbReference type="ARBA" id="ARBA00009995"/>
    </source>
</evidence>
<name>A0A8K0FYJ6_IGNLU</name>
<protein>
    <recommendedName>
        <fullName evidence="5">UDP-glucuronosyltransferase</fullName>
        <ecNumber evidence="5">2.4.1.17</ecNumber>
    </recommendedName>
</protein>
<accession>A0A8K0FYJ6</accession>
<keyword evidence="5" id="KW-0472">Membrane</keyword>
<evidence type="ECO:0000313" key="7">
    <source>
        <dbReference type="Proteomes" id="UP000801492"/>
    </source>
</evidence>
<dbReference type="GO" id="GO:0016020">
    <property type="term" value="C:membrane"/>
    <property type="evidence" value="ECO:0007669"/>
    <property type="project" value="UniProtKB-SubCell"/>
</dbReference>
<dbReference type="Proteomes" id="UP000801492">
    <property type="component" value="Unassembled WGS sequence"/>
</dbReference>
<comment type="subcellular location">
    <subcellularLocation>
        <location evidence="5">Membrane</location>
        <topology evidence="5">Single-pass membrane protein</topology>
    </subcellularLocation>
</comment>
<dbReference type="OrthoDB" id="5835829at2759"/>
<comment type="similarity">
    <text evidence="1 4">Belongs to the UDP-glycosyltransferase family.</text>
</comment>
<sequence length="514" mass="58522">MNTKLVIVKLFLLWTIVDTYKILGIFPYFEQDHFEFFEPLMKALAKKGHDVTVISHFPQDEPFPNYTDVAVNSNKPPRSLENWETFKDTFYLKYLTPLFLALSARTCCDKVLCHHNVKDLLESEQKFDMVIVELHNTRCFLGLANKFGEHLVGVSSSLLLPWNDSPMGISSNPSYIPNSFMSYSDKMSFLERLENTILYIGHHVFHALFIDIPDNWDVKKYVGKNTPDLDDIATNMSLIITNTHFTFTHARPTVPSLIEVGGLHLGEHQPLPINIEKWINESTHGVIYFSLGSMIKGHTFPEEKRQMFLRAFSRLPQRVLWKWETEMPGKPDNVMIQSWMPQFDILCHPNVKAFIAHGGLLGTTEAVHCGVPMIIMPQFGDQFTNAKAVEASGGGIVLDFRSLDEESIYNALKTILEPSFNTKAKELSARFRDRPLPPLDTAIYWIEYVARHGGAPHMRTAAVGMPFYKYLLLDVALFLFVLILIFGYIGFLIARAILSGLFGGNTPEKKVKKN</sequence>
<comment type="catalytic activity">
    <reaction evidence="5">
        <text>glucuronate acceptor + UDP-alpha-D-glucuronate = acceptor beta-D-glucuronoside + UDP + H(+)</text>
        <dbReference type="Rhea" id="RHEA:21032"/>
        <dbReference type="ChEBI" id="CHEBI:15378"/>
        <dbReference type="ChEBI" id="CHEBI:58052"/>
        <dbReference type="ChEBI" id="CHEBI:58223"/>
        <dbReference type="ChEBI" id="CHEBI:132367"/>
        <dbReference type="ChEBI" id="CHEBI:132368"/>
        <dbReference type="EC" id="2.4.1.17"/>
    </reaction>
</comment>
<gene>
    <name evidence="6" type="ORF">ILUMI_24651</name>
</gene>
<evidence type="ECO:0000256" key="2">
    <source>
        <dbReference type="ARBA" id="ARBA00022676"/>
    </source>
</evidence>
<dbReference type="Gene3D" id="3.40.50.2000">
    <property type="entry name" value="Glycogen Phosphorylase B"/>
    <property type="match status" value="1"/>
</dbReference>
<proteinExistence type="inferred from homology"/>
<keyword evidence="5" id="KW-0812">Transmembrane</keyword>
<dbReference type="InterPro" id="IPR035595">
    <property type="entry name" value="UDP_glycos_trans_CS"/>
</dbReference>
<dbReference type="GO" id="GO:0015020">
    <property type="term" value="F:glucuronosyltransferase activity"/>
    <property type="evidence" value="ECO:0007669"/>
    <property type="project" value="UniProtKB-EC"/>
</dbReference>
<dbReference type="InterPro" id="IPR002213">
    <property type="entry name" value="UDP_glucos_trans"/>
</dbReference>
<dbReference type="EC" id="2.4.1.17" evidence="5"/>
<dbReference type="PANTHER" id="PTHR48043:SF114">
    <property type="entry name" value="IP04436P-RELATED"/>
    <property type="match status" value="1"/>
</dbReference>
<keyword evidence="7" id="KW-1185">Reference proteome</keyword>
<reference evidence="6" key="1">
    <citation type="submission" date="2019-08" db="EMBL/GenBank/DDBJ databases">
        <title>The genome of the North American firefly Photinus pyralis.</title>
        <authorList>
            <consortium name="Photinus pyralis genome working group"/>
            <person name="Fallon T.R."/>
            <person name="Sander Lower S.E."/>
            <person name="Weng J.-K."/>
        </authorList>
    </citation>
    <scope>NUCLEOTIDE SEQUENCE</scope>
    <source>
        <strain evidence="6">TRF0915ILg1</strain>
        <tissue evidence="6">Whole body</tissue>
    </source>
</reference>
<dbReference type="EMBL" id="VTPC01090730">
    <property type="protein sequence ID" value="KAF2881517.1"/>
    <property type="molecule type" value="Genomic_DNA"/>
</dbReference>